<name>A0ABS1NVV8_9ACTN</name>
<organism evidence="2 3">
    <name type="scientific">Streptomyces musisoli</name>
    <dbReference type="NCBI Taxonomy" id="2802280"/>
    <lineage>
        <taxon>Bacteria</taxon>
        <taxon>Bacillati</taxon>
        <taxon>Actinomycetota</taxon>
        <taxon>Actinomycetes</taxon>
        <taxon>Kitasatosporales</taxon>
        <taxon>Streptomycetaceae</taxon>
        <taxon>Streptomyces</taxon>
    </lineage>
</organism>
<dbReference type="NCBIfam" id="TIGR02246">
    <property type="entry name" value="SgcJ/EcaC family oxidoreductase"/>
    <property type="match status" value="1"/>
</dbReference>
<reference evidence="2 3" key="1">
    <citation type="submission" date="2021-01" db="EMBL/GenBank/DDBJ databases">
        <title>WGS of actinomycetes isolated from Thailand.</title>
        <authorList>
            <person name="Thawai C."/>
        </authorList>
    </citation>
    <scope>NUCLEOTIDE SEQUENCE [LARGE SCALE GENOMIC DNA]</scope>
    <source>
        <strain evidence="2 3">CH5-8</strain>
    </source>
</reference>
<dbReference type="InterPro" id="IPR011944">
    <property type="entry name" value="Steroid_delta5-4_isomerase"/>
</dbReference>
<dbReference type="InterPro" id="IPR027843">
    <property type="entry name" value="DUF4440"/>
</dbReference>
<protein>
    <submittedName>
        <fullName evidence="2">SgcJ/EcaC family oxidoreductase</fullName>
    </submittedName>
</protein>
<evidence type="ECO:0000313" key="3">
    <source>
        <dbReference type="Proteomes" id="UP000621386"/>
    </source>
</evidence>
<proteinExistence type="predicted"/>
<dbReference type="SUPFAM" id="SSF54427">
    <property type="entry name" value="NTF2-like"/>
    <property type="match status" value="1"/>
</dbReference>
<dbReference type="RefSeq" id="WP_201814677.1">
    <property type="nucleotide sequence ID" value="NZ_JAERRH010000002.1"/>
</dbReference>
<keyword evidence="3" id="KW-1185">Reference proteome</keyword>
<evidence type="ECO:0000259" key="1">
    <source>
        <dbReference type="Pfam" id="PF14534"/>
    </source>
</evidence>
<dbReference type="Pfam" id="PF14534">
    <property type="entry name" value="DUF4440"/>
    <property type="match status" value="1"/>
</dbReference>
<evidence type="ECO:0000313" key="2">
    <source>
        <dbReference type="EMBL" id="MBL1104251.1"/>
    </source>
</evidence>
<dbReference type="InterPro" id="IPR032710">
    <property type="entry name" value="NTF2-like_dom_sf"/>
</dbReference>
<dbReference type="Gene3D" id="3.10.450.50">
    <property type="match status" value="1"/>
</dbReference>
<sequence length="150" mass="16692">MPTNHDTAAVTAVLDALVAAWNHHDADAYGRLFTEDATYATYVGTLYQGRGDITESHRVLFTGFLKDTRLADEVVGIRFLGPDTAVVSGRGDTYRKKRPRRLGKVQTYTLIRQGDGMWRIAAFHNTRRRPLMEAISFRLVPGLVDAAGRA</sequence>
<gene>
    <name evidence="2" type="ORF">JK361_06465</name>
</gene>
<dbReference type="EMBL" id="JAERRH010000002">
    <property type="protein sequence ID" value="MBL1104251.1"/>
    <property type="molecule type" value="Genomic_DNA"/>
</dbReference>
<feature type="domain" description="DUF4440" evidence="1">
    <location>
        <begin position="11"/>
        <end position="120"/>
    </location>
</feature>
<accession>A0ABS1NVV8</accession>
<dbReference type="Proteomes" id="UP000621386">
    <property type="component" value="Unassembled WGS sequence"/>
</dbReference>
<comment type="caution">
    <text evidence="2">The sequence shown here is derived from an EMBL/GenBank/DDBJ whole genome shotgun (WGS) entry which is preliminary data.</text>
</comment>